<keyword evidence="3" id="KW-0449">Lipoprotein</keyword>
<gene>
    <name evidence="3" type="ORF">HNP63_001239</name>
</gene>
<dbReference type="Proteomes" id="UP000529652">
    <property type="component" value="Unassembled WGS sequence"/>
</dbReference>
<protein>
    <submittedName>
        <fullName evidence="3">Outer membrane murein-binding lipoprotein Lpp</fullName>
    </submittedName>
</protein>
<evidence type="ECO:0000256" key="2">
    <source>
        <dbReference type="SAM" id="Phobius"/>
    </source>
</evidence>
<keyword evidence="2" id="KW-0812">Transmembrane</keyword>
<evidence type="ECO:0000313" key="4">
    <source>
        <dbReference type="Proteomes" id="UP000529652"/>
    </source>
</evidence>
<sequence>MKPALPNIASVTEEQIYNEFIRLGMEQLIAQDLSKRYYHNELTYRDLENLEKQFGIKFDNLVSKIDSVEKNLDTKIDSVKSELNTKIDGLETKIDSVKNELNTKIDFVEKNLETKIDGLKNEFNAKIDGLNTKIENLDTKIDTVEKNLKKDMKINSELLLEKLKVSNRLIIIITVIIAPIAISSIANIITSIINGFPK</sequence>
<comment type="caution">
    <text evidence="3">The sequence shown here is derived from an EMBL/GenBank/DDBJ whole genome shotgun (WGS) entry which is preliminary data.</text>
</comment>
<name>A0AB34Z3E5_BORAF</name>
<dbReference type="NCBIfam" id="NF040499">
    <property type="entry name" value="Bdr_N_group1"/>
    <property type="match status" value="1"/>
</dbReference>
<accession>A0AB34Z3E5</accession>
<dbReference type="InterPro" id="IPR003900">
    <property type="entry name" value="KID_repeat"/>
</dbReference>
<keyword evidence="1" id="KW-0175">Coiled coil</keyword>
<reference evidence="3 4" key="1">
    <citation type="submission" date="2020-08" db="EMBL/GenBank/DDBJ databases">
        <title>Genomic Encyclopedia of Type Strains, Phase IV (KMG-IV): sequencing the most valuable type-strain genomes for metagenomic binning, comparative biology and taxonomic classification.</title>
        <authorList>
            <person name="Goeker M."/>
        </authorList>
    </citation>
    <scope>NUCLEOTIDE SEQUENCE [LARGE SCALE GENOMIC DNA]</scope>
    <source>
        <strain evidence="3 4">DSM 10508</strain>
    </source>
</reference>
<keyword evidence="2" id="KW-0472">Membrane</keyword>
<evidence type="ECO:0000256" key="1">
    <source>
        <dbReference type="SAM" id="Coils"/>
    </source>
</evidence>
<evidence type="ECO:0000313" key="3">
    <source>
        <dbReference type="EMBL" id="MBB5141818.1"/>
    </source>
</evidence>
<feature type="transmembrane region" description="Helical" evidence="2">
    <location>
        <begin position="169"/>
        <end position="193"/>
    </location>
</feature>
<dbReference type="AlphaFoldDB" id="A0AB34Z3E5"/>
<keyword evidence="2" id="KW-1133">Transmembrane helix</keyword>
<dbReference type="Gene3D" id="1.20.120.20">
    <property type="entry name" value="Apolipoprotein"/>
    <property type="match status" value="1"/>
</dbReference>
<organism evidence="3 4">
    <name type="scientific">Borreliella afzelii</name>
    <name type="common">Borrelia afzelii</name>
    <dbReference type="NCBI Taxonomy" id="29518"/>
    <lineage>
        <taxon>Bacteria</taxon>
        <taxon>Pseudomonadati</taxon>
        <taxon>Spirochaetota</taxon>
        <taxon>Spirochaetia</taxon>
        <taxon>Spirochaetales</taxon>
        <taxon>Borreliaceae</taxon>
        <taxon>Borreliella</taxon>
    </lineage>
</organism>
<dbReference type="SUPFAM" id="SSF47162">
    <property type="entry name" value="Apolipoprotein"/>
    <property type="match status" value="1"/>
</dbReference>
<feature type="coiled-coil region" evidence="1">
    <location>
        <begin position="80"/>
        <end position="147"/>
    </location>
</feature>
<proteinExistence type="predicted"/>
<dbReference type="EMBL" id="JACHGM010000014">
    <property type="protein sequence ID" value="MBB5141818.1"/>
    <property type="molecule type" value="Genomic_DNA"/>
</dbReference>
<dbReference type="RefSeq" id="WP_183227572.1">
    <property type="nucleotide sequence ID" value="NZ_CAXOVT010000041.1"/>
</dbReference>
<dbReference type="Pfam" id="PF02524">
    <property type="entry name" value="KID"/>
    <property type="match status" value="2"/>
</dbReference>